<dbReference type="PANTHER" id="PTHR31642:SF316">
    <property type="entry name" value="PROTEIN ECERIFERUM 26-LIKE"/>
    <property type="match status" value="1"/>
</dbReference>
<dbReference type="Gene3D" id="3.30.559.10">
    <property type="entry name" value="Chloramphenicol acetyltransferase-like domain"/>
    <property type="match status" value="2"/>
</dbReference>
<dbReference type="InterPro" id="IPR050317">
    <property type="entry name" value="Plant_Fungal_Acyltransferase"/>
</dbReference>
<feature type="non-terminal residue" evidence="3">
    <location>
        <position position="1"/>
    </location>
</feature>
<dbReference type="Gramene" id="Psat03G0034300-T1">
    <property type="protein sequence ID" value="KAI5424090.1"/>
    <property type="gene ID" value="KIW84_030343"/>
</dbReference>
<dbReference type="PANTHER" id="PTHR31642">
    <property type="entry name" value="TRICHOTHECENE 3-O-ACETYLTRANSFERASE"/>
    <property type="match status" value="1"/>
</dbReference>
<dbReference type="EMBL" id="JAMSHJ010000003">
    <property type="protein sequence ID" value="KAI5424090.1"/>
    <property type="molecule type" value="Genomic_DNA"/>
</dbReference>
<dbReference type="InterPro" id="IPR023213">
    <property type="entry name" value="CAT-like_dom_sf"/>
</dbReference>
<evidence type="ECO:0000256" key="2">
    <source>
        <dbReference type="SAM" id="MobiDB-lite"/>
    </source>
</evidence>
<keyword evidence="4" id="KW-1185">Reference proteome</keyword>
<reference evidence="3 4" key="1">
    <citation type="journal article" date="2022" name="Nat. Genet.">
        <title>Improved pea reference genome and pan-genome highlight genomic features and evolutionary characteristics.</title>
        <authorList>
            <person name="Yang T."/>
            <person name="Liu R."/>
            <person name="Luo Y."/>
            <person name="Hu S."/>
            <person name="Wang D."/>
            <person name="Wang C."/>
            <person name="Pandey M.K."/>
            <person name="Ge S."/>
            <person name="Xu Q."/>
            <person name="Li N."/>
            <person name="Li G."/>
            <person name="Huang Y."/>
            <person name="Saxena R.K."/>
            <person name="Ji Y."/>
            <person name="Li M."/>
            <person name="Yan X."/>
            <person name="He Y."/>
            <person name="Liu Y."/>
            <person name="Wang X."/>
            <person name="Xiang C."/>
            <person name="Varshney R.K."/>
            <person name="Ding H."/>
            <person name="Gao S."/>
            <person name="Zong X."/>
        </authorList>
    </citation>
    <scope>NUCLEOTIDE SEQUENCE [LARGE SCALE GENOMIC DNA]</scope>
    <source>
        <strain evidence="3 4">cv. Zhongwan 6</strain>
    </source>
</reference>
<name>A0A9D4XS44_PEA</name>
<evidence type="ECO:0000313" key="4">
    <source>
        <dbReference type="Proteomes" id="UP001058974"/>
    </source>
</evidence>
<protein>
    <submittedName>
        <fullName evidence="3">Uncharacterized protein</fullName>
    </submittedName>
</protein>
<gene>
    <name evidence="3" type="ORF">KIW84_030343</name>
</gene>
<dbReference type="GO" id="GO:0016747">
    <property type="term" value="F:acyltransferase activity, transferring groups other than amino-acyl groups"/>
    <property type="evidence" value="ECO:0007669"/>
    <property type="project" value="TreeGrafter"/>
</dbReference>
<feature type="region of interest" description="Disordered" evidence="2">
    <location>
        <begin position="228"/>
        <end position="248"/>
    </location>
</feature>
<comment type="similarity">
    <text evidence="1">Belongs to the plant acyltransferase family.</text>
</comment>
<accession>A0A9D4XS44</accession>
<dbReference type="Pfam" id="PF02458">
    <property type="entry name" value="Transferase"/>
    <property type="match status" value="1"/>
</dbReference>
<evidence type="ECO:0000313" key="3">
    <source>
        <dbReference type="EMBL" id="KAI5424090.1"/>
    </source>
</evidence>
<evidence type="ECO:0000256" key="1">
    <source>
        <dbReference type="ARBA" id="ARBA00009861"/>
    </source>
</evidence>
<proteinExistence type="inferred from homology"/>
<sequence>ICSFKKHKTYLEILPFFLSQHYNHILVFELIMSDSKVTLDSKLTVVSSRPVKRGMIHKLSGVDHGMGYHTLHLIFYYKNEDNWFESFELDPLRESLSKVLSMYPTVTGRLARVEEDGGDWEIRCNDTGVRVIKANVDSTIEKWLSSSAGGPDEAQLIAWDDMPLDTSTWSPFQIQINSFKEGGIAIGVSCTHMIADLTFLSSFFKSWSQIYRHVTPISHPPFLTPISITSSPNNNEDMSPNSEPKPQTNITSATFKFSNSIIKQLTSKCAGATAFDVLAALFWTRVTLLKGSNLHKQNHSLSICRDFRKLIKTNLPVGYFGNALHFSKFSLNSEEMKNGKKLEDIASLIHMHMTEVTEEEIMSSIESFESQKESTPKCVYGSSELTCMYMEETESLLYESMFGDNEKPAHVSCRVGNVGGEGLIMVMPSSEGGFARNVIVMLKEEQVDKLCKDQEMLMLQPTIILC</sequence>
<organism evidence="3 4">
    <name type="scientific">Pisum sativum</name>
    <name type="common">Garden pea</name>
    <name type="synonym">Lathyrus oleraceus</name>
    <dbReference type="NCBI Taxonomy" id="3888"/>
    <lineage>
        <taxon>Eukaryota</taxon>
        <taxon>Viridiplantae</taxon>
        <taxon>Streptophyta</taxon>
        <taxon>Embryophyta</taxon>
        <taxon>Tracheophyta</taxon>
        <taxon>Spermatophyta</taxon>
        <taxon>Magnoliopsida</taxon>
        <taxon>eudicotyledons</taxon>
        <taxon>Gunneridae</taxon>
        <taxon>Pentapetalae</taxon>
        <taxon>rosids</taxon>
        <taxon>fabids</taxon>
        <taxon>Fabales</taxon>
        <taxon>Fabaceae</taxon>
        <taxon>Papilionoideae</taxon>
        <taxon>50 kb inversion clade</taxon>
        <taxon>NPAAA clade</taxon>
        <taxon>Hologalegina</taxon>
        <taxon>IRL clade</taxon>
        <taxon>Fabeae</taxon>
        <taxon>Lathyrus</taxon>
    </lineage>
</organism>
<comment type="caution">
    <text evidence="3">The sequence shown here is derived from an EMBL/GenBank/DDBJ whole genome shotgun (WGS) entry which is preliminary data.</text>
</comment>
<dbReference type="Proteomes" id="UP001058974">
    <property type="component" value="Chromosome 3"/>
</dbReference>
<dbReference type="AlphaFoldDB" id="A0A9D4XS44"/>